<organism evidence="2 3">
    <name type="scientific">Pseudotamlana carrageenivorans</name>
    <dbReference type="NCBI Taxonomy" id="2069432"/>
    <lineage>
        <taxon>Bacteria</taxon>
        <taxon>Pseudomonadati</taxon>
        <taxon>Bacteroidota</taxon>
        <taxon>Flavobacteriia</taxon>
        <taxon>Flavobacteriales</taxon>
        <taxon>Flavobacteriaceae</taxon>
        <taxon>Pseudotamlana</taxon>
    </lineage>
</organism>
<evidence type="ECO:0000313" key="2">
    <source>
        <dbReference type="EMBL" id="AUS06503.1"/>
    </source>
</evidence>
<keyword evidence="3" id="KW-1185">Reference proteome</keyword>
<evidence type="ECO:0000313" key="3">
    <source>
        <dbReference type="Proteomes" id="UP000236592"/>
    </source>
</evidence>
<dbReference type="Proteomes" id="UP000236592">
    <property type="component" value="Chromosome"/>
</dbReference>
<dbReference type="EMBL" id="CP025938">
    <property type="protein sequence ID" value="AUS06503.1"/>
    <property type="molecule type" value="Genomic_DNA"/>
</dbReference>
<dbReference type="Pfam" id="PF09413">
    <property type="entry name" value="DUF2007"/>
    <property type="match status" value="1"/>
</dbReference>
<reference evidence="3" key="1">
    <citation type="submission" date="2018-01" db="EMBL/GenBank/DDBJ databases">
        <title>Complete genome of Tamlana sp. UJ94.</title>
        <authorList>
            <person name="Jung J."/>
            <person name="Chung D."/>
            <person name="Bae S.S."/>
            <person name="Baek K."/>
        </authorList>
    </citation>
    <scope>NUCLEOTIDE SEQUENCE [LARGE SCALE GENOMIC DNA]</scope>
    <source>
        <strain evidence="3">UJ94</strain>
    </source>
</reference>
<dbReference type="OrthoDB" id="1149279at2"/>
<dbReference type="RefSeq" id="WP_102996454.1">
    <property type="nucleotide sequence ID" value="NZ_CP025938.1"/>
</dbReference>
<dbReference type="InterPro" id="IPR018551">
    <property type="entry name" value="DUF2007"/>
</dbReference>
<proteinExistence type="predicted"/>
<name>A0A2I7SKT5_9FLAO</name>
<feature type="domain" description="DUF2007" evidence="1">
    <location>
        <begin position="9"/>
        <end position="73"/>
    </location>
</feature>
<protein>
    <recommendedName>
        <fullName evidence="1">DUF2007 domain-containing protein</fullName>
    </recommendedName>
</protein>
<sequence length="80" mass="8783">MSDSNFTKVYTGDIIIVQRIVSELENEGISPIVKDQTESARLAGFGGGNFPGFQEIFVNNDELTKTIEIVTDITASLEEE</sequence>
<gene>
    <name evidence="2" type="ORF">C1A40_14100</name>
</gene>
<accession>A0A2I7SKT5</accession>
<dbReference type="AlphaFoldDB" id="A0A2I7SKT5"/>
<dbReference type="KEGG" id="taj:C1A40_14100"/>
<evidence type="ECO:0000259" key="1">
    <source>
        <dbReference type="Pfam" id="PF09413"/>
    </source>
</evidence>